<dbReference type="Pfam" id="PF01784">
    <property type="entry name" value="DUF34_NIF3"/>
    <property type="match status" value="1"/>
</dbReference>
<dbReference type="NCBIfam" id="TIGR00486">
    <property type="entry name" value="YbgI_SA1388"/>
    <property type="match status" value="1"/>
</dbReference>
<feature type="binding site" evidence="5">
    <location>
        <position position="109"/>
    </location>
    <ligand>
        <name>a divalent metal cation</name>
        <dbReference type="ChEBI" id="CHEBI:60240"/>
        <label>1</label>
    </ligand>
</feature>
<dbReference type="RefSeq" id="WP_124798476.1">
    <property type="nucleotide sequence ID" value="NZ_CP034170.1"/>
</dbReference>
<dbReference type="EMBL" id="CP034170">
    <property type="protein sequence ID" value="AZI57761.1"/>
    <property type="molecule type" value="Genomic_DNA"/>
</dbReference>
<dbReference type="GO" id="GO:0005737">
    <property type="term" value="C:cytoplasm"/>
    <property type="evidence" value="ECO:0007669"/>
    <property type="project" value="TreeGrafter"/>
</dbReference>
<evidence type="ECO:0000256" key="4">
    <source>
        <dbReference type="ARBA" id="ARBA00022723"/>
    </source>
</evidence>
<feature type="binding site" evidence="5">
    <location>
        <position position="240"/>
    </location>
    <ligand>
        <name>a divalent metal cation</name>
        <dbReference type="ChEBI" id="CHEBI:60240"/>
        <label>1</label>
    </ligand>
</feature>
<evidence type="ECO:0000256" key="5">
    <source>
        <dbReference type="PIRSR" id="PIRSR602678-1"/>
    </source>
</evidence>
<sequence length="280" mass="28881">MTSPPVLLADIIDVLQQAYPPALAQSWDTAIGLTCGDPSVAVTKVLLAVDVDSATVGEAIDSGAGLLLTHHPLLFAPVQSVAADTEKGALIHQLIRAGVAHFAAHTNADSAAGGVNDALAQALGLREICPLQPSPDLEDLSVRDTVGMGRTGFLATPVTMQQLVEVVARVLPACAGGVNGTGDPARLVHKVAVCGGSGSSLLGRAAEVDADVFLTSDVSHHLSAEYVAVPGNPALITVAHWAGEWPWLPLASRVLTEAFPGRLEVCVSTLRTDAWTIHQA</sequence>
<dbReference type="KEGG" id="nak:EH165_05970"/>
<evidence type="ECO:0000313" key="6">
    <source>
        <dbReference type="EMBL" id="AZI57761.1"/>
    </source>
</evidence>
<reference evidence="6 7" key="1">
    <citation type="submission" date="2018-11" db="EMBL/GenBank/DDBJ databases">
        <authorList>
            <person name="Da X."/>
        </authorList>
    </citation>
    <scope>NUCLEOTIDE SEQUENCE [LARGE SCALE GENOMIC DNA]</scope>
    <source>
        <strain evidence="6 7">S14-144</strain>
    </source>
</reference>
<evidence type="ECO:0000256" key="2">
    <source>
        <dbReference type="ARBA" id="ARBA00011643"/>
    </source>
</evidence>
<dbReference type="AlphaFoldDB" id="A0A3G8ZVR4"/>
<keyword evidence="4 5" id="KW-0479">Metal-binding</keyword>
<dbReference type="PANTHER" id="PTHR13799:SF14">
    <property type="entry name" value="GTP CYCLOHYDROLASE 1 TYPE 2 HOMOLOG"/>
    <property type="match status" value="1"/>
</dbReference>
<feature type="binding site" evidence="5">
    <location>
        <position position="70"/>
    </location>
    <ligand>
        <name>a divalent metal cation</name>
        <dbReference type="ChEBI" id="CHEBI:60240"/>
        <label>1</label>
    </ligand>
</feature>
<feature type="binding site" evidence="5">
    <location>
        <position position="71"/>
    </location>
    <ligand>
        <name>a divalent metal cation</name>
        <dbReference type="ChEBI" id="CHEBI:60240"/>
        <label>1</label>
    </ligand>
</feature>
<dbReference type="InterPro" id="IPR002678">
    <property type="entry name" value="DUF34/NIF3"/>
</dbReference>
<keyword evidence="7" id="KW-1185">Reference proteome</keyword>
<dbReference type="InterPro" id="IPR036069">
    <property type="entry name" value="DUF34/NIF3_sf"/>
</dbReference>
<dbReference type="GO" id="GO:0046872">
    <property type="term" value="F:metal ion binding"/>
    <property type="evidence" value="ECO:0007669"/>
    <property type="project" value="UniProtKB-KW"/>
</dbReference>
<dbReference type="SUPFAM" id="SSF102705">
    <property type="entry name" value="NIF3 (NGG1p interacting factor 3)-like"/>
    <property type="match status" value="1"/>
</dbReference>
<name>A0A3G8ZVR4_9ACTN</name>
<accession>A0A3G8ZVR4</accession>
<evidence type="ECO:0000256" key="1">
    <source>
        <dbReference type="ARBA" id="ARBA00006964"/>
    </source>
</evidence>
<dbReference type="Proteomes" id="UP000268084">
    <property type="component" value="Chromosome"/>
</dbReference>
<dbReference type="OrthoDB" id="9795763at2"/>
<evidence type="ECO:0000313" key="7">
    <source>
        <dbReference type="Proteomes" id="UP000268084"/>
    </source>
</evidence>
<dbReference type="Gene3D" id="3.40.1390.30">
    <property type="entry name" value="NIF3 (NGG1p interacting factor 3)-like"/>
    <property type="match status" value="2"/>
</dbReference>
<dbReference type="FunFam" id="3.40.1390.30:FF:000001">
    <property type="entry name" value="GTP cyclohydrolase 1 type 2"/>
    <property type="match status" value="1"/>
</dbReference>
<evidence type="ECO:0000256" key="3">
    <source>
        <dbReference type="ARBA" id="ARBA00022112"/>
    </source>
</evidence>
<comment type="subunit">
    <text evidence="2">Homohexamer.</text>
</comment>
<dbReference type="PANTHER" id="PTHR13799">
    <property type="entry name" value="NGG1 INTERACTING FACTOR 3"/>
    <property type="match status" value="1"/>
</dbReference>
<organism evidence="6 7">
    <name type="scientific">Nakamurella antarctica</name>
    <dbReference type="NCBI Taxonomy" id="1902245"/>
    <lineage>
        <taxon>Bacteria</taxon>
        <taxon>Bacillati</taxon>
        <taxon>Actinomycetota</taxon>
        <taxon>Actinomycetes</taxon>
        <taxon>Nakamurellales</taxon>
        <taxon>Nakamurellaceae</taxon>
        <taxon>Nakamurella</taxon>
    </lineage>
</organism>
<feature type="binding site" evidence="5">
    <location>
        <position position="244"/>
    </location>
    <ligand>
        <name>a divalent metal cation</name>
        <dbReference type="ChEBI" id="CHEBI:60240"/>
        <label>1</label>
    </ligand>
</feature>
<proteinExistence type="inferred from homology"/>
<gene>
    <name evidence="6" type="ORF">EH165_05970</name>
</gene>
<protein>
    <recommendedName>
        <fullName evidence="3">GTP cyclohydrolase 1 type 2 homolog</fullName>
    </recommendedName>
</protein>
<comment type="similarity">
    <text evidence="1">Belongs to the GTP cyclohydrolase I type 2/NIF3 family.</text>
</comment>
<reference evidence="6 7" key="2">
    <citation type="submission" date="2018-12" db="EMBL/GenBank/DDBJ databases">
        <title>Nakamurella antarcticus sp. nov., isolated from Antarctica South Shetland Islands soil.</title>
        <authorList>
            <person name="Peng F."/>
        </authorList>
    </citation>
    <scope>NUCLEOTIDE SEQUENCE [LARGE SCALE GENOMIC DNA]</scope>
    <source>
        <strain evidence="6 7">S14-144</strain>
    </source>
</reference>